<keyword evidence="1 4" id="KW-0489">Methyltransferase</keyword>
<comment type="similarity">
    <text evidence="4">Belongs to the class I-like SAM-binding methyltransferase superfamily. RNA M5U methyltransferase family.</text>
</comment>
<dbReference type="AlphaFoldDB" id="A0A7D7R5A9"/>
<evidence type="ECO:0000256" key="3">
    <source>
        <dbReference type="ARBA" id="ARBA00022691"/>
    </source>
</evidence>
<dbReference type="GO" id="GO:0070475">
    <property type="term" value="P:rRNA base methylation"/>
    <property type="evidence" value="ECO:0007669"/>
    <property type="project" value="TreeGrafter"/>
</dbReference>
<evidence type="ECO:0000259" key="6">
    <source>
        <dbReference type="PROSITE" id="PS50926"/>
    </source>
</evidence>
<dbReference type="PANTHER" id="PTHR11061">
    <property type="entry name" value="RNA M5U METHYLTRANSFERASE"/>
    <property type="match status" value="1"/>
</dbReference>
<keyword evidence="8" id="KW-1185">Reference proteome</keyword>
<dbReference type="EMBL" id="CP059491">
    <property type="protein sequence ID" value="QMT03527.1"/>
    <property type="molecule type" value="Genomic_DNA"/>
</dbReference>
<name>A0A7D7R5A9_9ACTN</name>
<feature type="binding site" evidence="4">
    <location>
        <position position="302"/>
    </location>
    <ligand>
        <name>S-adenosyl-L-methionine</name>
        <dbReference type="ChEBI" id="CHEBI:59789"/>
    </ligand>
</feature>
<dbReference type="GO" id="GO:0070041">
    <property type="term" value="F:rRNA (uridine-C5-)-methyltransferase activity"/>
    <property type="evidence" value="ECO:0007669"/>
    <property type="project" value="TreeGrafter"/>
</dbReference>
<accession>A0A7D7R5A9</accession>
<dbReference type="InterPro" id="IPR010280">
    <property type="entry name" value="U5_MeTrfase_fam"/>
</dbReference>
<feature type="binding site" evidence="4">
    <location>
        <position position="327"/>
    </location>
    <ligand>
        <name>S-adenosyl-L-methionine</name>
        <dbReference type="ChEBI" id="CHEBI:59789"/>
    </ligand>
</feature>
<keyword evidence="3 4" id="KW-0949">S-adenosyl-L-methionine</keyword>
<feature type="domain" description="TRAM" evidence="6">
    <location>
        <begin position="3"/>
        <end position="68"/>
    </location>
</feature>
<feature type="region of interest" description="Disordered" evidence="5">
    <location>
        <begin position="215"/>
        <end position="235"/>
    </location>
</feature>
<evidence type="ECO:0000313" key="7">
    <source>
        <dbReference type="EMBL" id="QMT03527.1"/>
    </source>
</evidence>
<dbReference type="InterPro" id="IPR002792">
    <property type="entry name" value="TRAM_dom"/>
</dbReference>
<sequence>MTKRTPGTNTTDVRRVEVTVDRPANGGEAVGRADGRVLFVRGAIPGERVVAEITDDRHDAYWRAEAVEILDASPHRTSTPCPAAARGAGCCDLGYIDPAYARVLKQSVLLDVLQRVGHLPADRIATTDLATRGVDRLAGADTGWRIRTRLAVDDDGRAGQLAFRGARVIDEECVQPVSGMLDGVAERRFTPRSELAVVLDSRGVRSITELAPVEKSARGNARRRAQENRGRRARPRVQVVVDGEATAIHRVGARTWEIPVTGFWQAHRAAPQTYGDTVVEFARTHLPASGPGGSPRVAWDLYGGAGVFAAALLDGLPGGLDTVHIVDSDAAALDAAARTFEADGERVRTHRGEVADRLADLTGPGVAGPDIVVLDPPRTGAGARVIGAVAAAQPAVVVHIGCDAARFARDLGLFAESGYQVVQIRAFDAFPLTHHVEAIACLVPGTPG</sequence>
<dbReference type="PANTHER" id="PTHR11061:SF30">
    <property type="entry name" value="TRNA (URACIL(54)-C(5))-METHYLTRANSFERASE"/>
    <property type="match status" value="1"/>
</dbReference>
<dbReference type="SUPFAM" id="SSF53335">
    <property type="entry name" value="S-adenosyl-L-methionine-dependent methyltransferases"/>
    <property type="match status" value="1"/>
</dbReference>
<evidence type="ECO:0000313" key="8">
    <source>
        <dbReference type="Proteomes" id="UP000515663"/>
    </source>
</evidence>
<feature type="binding site" evidence="4">
    <location>
        <position position="265"/>
    </location>
    <ligand>
        <name>S-adenosyl-L-methionine</name>
        <dbReference type="ChEBI" id="CHEBI:59789"/>
    </ligand>
</feature>
<keyword evidence="2 4" id="KW-0808">Transferase</keyword>
<reference evidence="8" key="1">
    <citation type="submission" date="2020-07" db="EMBL/GenBank/DDBJ databases">
        <title>novel species isolated from the respiratory tract of Marmot.</title>
        <authorList>
            <person name="Zhang G."/>
        </authorList>
    </citation>
    <scope>NUCLEOTIDE SEQUENCE [LARGE SCALE GENOMIC DNA]</scope>
    <source>
        <strain evidence="8">686</strain>
    </source>
</reference>
<dbReference type="PROSITE" id="PS51687">
    <property type="entry name" value="SAM_MT_RNA_M5U"/>
    <property type="match status" value="1"/>
</dbReference>
<dbReference type="Gene3D" id="3.40.50.150">
    <property type="entry name" value="Vaccinia Virus protein VP39"/>
    <property type="match status" value="1"/>
</dbReference>
<dbReference type="Proteomes" id="UP000515663">
    <property type="component" value="Chromosome"/>
</dbReference>
<evidence type="ECO:0000256" key="4">
    <source>
        <dbReference type="PROSITE-ProRule" id="PRU01024"/>
    </source>
</evidence>
<dbReference type="RefSeq" id="WP_219851391.1">
    <property type="nucleotide sequence ID" value="NZ_CP059491.1"/>
</dbReference>
<dbReference type="KEGG" id="gji:H1R19_10840"/>
<dbReference type="Pfam" id="PF01938">
    <property type="entry name" value="TRAM"/>
    <property type="match status" value="1"/>
</dbReference>
<organism evidence="7 8">
    <name type="scientific">Gordonia jinghuaiqii</name>
    <dbReference type="NCBI Taxonomy" id="2758710"/>
    <lineage>
        <taxon>Bacteria</taxon>
        <taxon>Bacillati</taxon>
        <taxon>Actinomycetota</taxon>
        <taxon>Actinomycetes</taxon>
        <taxon>Mycobacteriales</taxon>
        <taxon>Gordoniaceae</taxon>
        <taxon>Gordonia</taxon>
    </lineage>
</organism>
<evidence type="ECO:0000256" key="2">
    <source>
        <dbReference type="ARBA" id="ARBA00022679"/>
    </source>
</evidence>
<evidence type="ECO:0000256" key="5">
    <source>
        <dbReference type="SAM" id="MobiDB-lite"/>
    </source>
</evidence>
<dbReference type="SUPFAM" id="SSF50249">
    <property type="entry name" value="Nucleic acid-binding proteins"/>
    <property type="match status" value="1"/>
</dbReference>
<feature type="binding site" evidence="4">
    <location>
        <position position="375"/>
    </location>
    <ligand>
        <name>S-adenosyl-L-methionine</name>
        <dbReference type="ChEBI" id="CHEBI:59789"/>
    </ligand>
</feature>
<gene>
    <name evidence="7" type="ORF">H1R19_10840</name>
</gene>
<dbReference type="Gene3D" id="2.40.50.140">
    <property type="entry name" value="Nucleic acid-binding proteins"/>
    <property type="match status" value="1"/>
</dbReference>
<feature type="active site" description="Nucleophile" evidence="4">
    <location>
        <position position="402"/>
    </location>
</feature>
<dbReference type="InterPro" id="IPR029063">
    <property type="entry name" value="SAM-dependent_MTases_sf"/>
</dbReference>
<proteinExistence type="inferred from homology"/>
<evidence type="ECO:0000256" key="1">
    <source>
        <dbReference type="ARBA" id="ARBA00022603"/>
    </source>
</evidence>
<dbReference type="PROSITE" id="PS50926">
    <property type="entry name" value="TRAM"/>
    <property type="match status" value="1"/>
</dbReference>
<dbReference type="InterPro" id="IPR012340">
    <property type="entry name" value="NA-bd_OB-fold"/>
</dbReference>
<protein>
    <submittedName>
        <fullName evidence="7">Class I SAM-dependent RNA methyltransferase</fullName>
    </submittedName>
</protein>